<proteinExistence type="inferred from homology"/>
<dbReference type="GO" id="GO:0071973">
    <property type="term" value="P:bacterial-type flagellum-dependent cell motility"/>
    <property type="evidence" value="ECO:0007669"/>
    <property type="project" value="TreeGrafter"/>
</dbReference>
<dbReference type="InterPro" id="IPR003713">
    <property type="entry name" value="FliS"/>
</dbReference>
<comment type="similarity">
    <text evidence="2 6">Belongs to the FliS family.</text>
</comment>
<dbReference type="InterPro" id="IPR036584">
    <property type="entry name" value="FliS_sf"/>
</dbReference>
<dbReference type="PIRSF" id="PIRSF039090">
    <property type="entry name" value="Flis"/>
    <property type="match status" value="1"/>
</dbReference>
<evidence type="ECO:0000256" key="7">
    <source>
        <dbReference type="SAM" id="Coils"/>
    </source>
</evidence>
<evidence type="ECO:0000313" key="9">
    <source>
        <dbReference type="EMBL" id="RST61247.1"/>
    </source>
</evidence>
<organism evidence="9 10">
    <name type="scientific">Siminovitchia terrae</name>
    <name type="common">Bacillus terrae</name>
    <dbReference type="NCBI Taxonomy" id="1914933"/>
    <lineage>
        <taxon>Bacteria</taxon>
        <taxon>Bacillati</taxon>
        <taxon>Bacillota</taxon>
        <taxon>Bacilli</taxon>
        <taxon>Bacillales</taxon>
        <taxon>Bacillaceae</taxon>
        <taxon>Siminovitchia</taxon>
    </lineage>
</organism>
<evidence type="ECO:0000256" key="3">
    <source>
        <dbReference type="ARBA" id="ARBA00022490"/>
    </source>
</evidence>
<keyword evidence="9" id="KW-0969">Cilium</keyword>
<dbReference type="Proteomes" id="UP000287296">
    <property type="component" value="Unassembled WGS sequence"/>
</dbReference>
<dbReference type="OrthoDB" id="1524959at2"/>
<keyword evidence="3 6" id="KW-0963">Cytoplasm</keyword>
<dbReference type="Pfam" id="PF02561">
    <property type="entry name" value="FliS"/>
    <property type="match status" value="1"/>
</dbReference>
<evidence type="ECO:0000313" key="10">
    <source>
        <dbReference type="Proteomes" id="UP000287296"/>
    </source>
</evidence>
<keyword evidence="9" id="KW-0282">Flagellum</keyword>
<dbReference type="Proteomes" id="UP000680670">
    <property type="component" value="Unassembled WGS sequence"/>
</dbReference>
<comment type="caution">
    <text evidence="9">The sequence shown here is derived from an EMBL/GenBank/DDBJ whole genome shotgun (WGS) entry which is preliminary data.</text>
</comment>
<sequence>MASRNPYEAYQNNSVTTASPGELTLMLYNGCLKFINLAKQAIENKEIEKKNTNIQNAQNIISELILTLNMDIEISKNMHSLYEYANRRLVEANIKQDISILEEVEEIMMEFRDTWKQVIQLNRQHQHSSLESVNR</sequence>
<reference evidence="8 11" key="2">
    <citation type="submission" date="2021-03" db="EMBL/GenBank/DDBJ databases">
        <title>Antimicrobial resistance genes in bacteria isolated from Japanese honey, and their potential for conferring macrolide and lincosamide resistance in the American foulbrood pathogen Paenibacillus larvae.</title>
        <authorList>
            <person name="Okamoto M."/>
            <person name="Kumagai M."/>
            <person name="Kanamori H."/>
            <person name="Takamatsu D."/>
        </authorList>
    </citation>
    <scope>NUCLEOTIDE SEQUENCE [LARGE SCALE GENOMIC DNA]</scope>
    <source>
        <strain evidence="8 11">J6TS1</strain>
    </source>
</reference>
<reference evidence="9 10" key="1">
    <citation type="submission" date="2018-12" db="EMBL/GenBank/DDBJ databases">
        <authorList>
            <person name="Sun L."/>
            <person name="Chen Z."/>
        </authorList>
    </citation>
    <scope>NUCLEOTIDE SEQUENCE [LARGE SCALE GENOMIC DNA]</scope>
    <source>
        <strain evidence="9 10">LMG 29736</strain>
    </source>
</reference>
<protein>
    <recommendedName>
        <fullName evidence="6">Flagellar secretion chaperone FliS</fullName>
    </recommendedName>
</protein>
<feature type="coiled-coil region" evidence="7">
    <location>
        <begin position="35"/>
        <end position="67"/>
    </location>
</feature>
<dbReference type="PANTHER" id="PTHR34773">
    <property type="entry name" value="FLAGELLAR SECRETION CHAPERONE FLIS"/>
    <property type="match status" value="1"/>
</dbReference>
<keyword evidence="9" id="KW-0966">Cell projection</keyword>
<comment type="subcellular location">
    <subcellularLocation>
        <location evidence="1 6">Cytoplasm</location>
        <location evidence="1 6">Cytosol</location>
    </subcellularLocation>
</comment>
<evidence type="ECO:0000313" key="11">
    <source>
        <dbReference type="Proteomes" id="UP000680670"/>
    </source>
</evidence>
<evidence type="ECO:0000313" key="8">
    <source>
        <dbReference type="EMBL" id="GIN95313.1"/>
    </source>
</evidence>
<dbReference type="GO" id="GO:0044780">
    <property type="term" value="P:bacterial-type flagellum assembly"/>
    <property type="evidence" value="ECO:0007669"/>
    <property type="project" value="InterPro"/>
</dbReference>
<evidence type="ECO:0000256" key="4">
    <source>
        <dbReference type="ARBA" id="ARBA00022795"/>
    </source>
</evidence>
<dbReference type="PANTHER" id="PTHR34773:SF1">
    <property type="entry name" value="FLAGELLAR SECRETION CHAPERONE FLIS"/>
    <property type="match status" value="1"/>
</dbReference>
<evidence type="ECO:0000256" key="2">
    <source>
        <dbReference type="ARBA" id="ARBA00008787"/>
    </source>
</evidence>
<dbReference type="EMBL" id="QYTW02000002">
    <property type="protein sequence ID" value="RST61247.1"/>
    <property type="molecule type" value="Genomic_DNA"/>
</dbReference>
<evidence type="ECO:0000256" key="1">
    <source>
        <dbReference type="ARBA" id="ARBA00004514"/>
    </source>
</evidence>
<keyword evidence="4 6" id="KW-1005">Bacterial flagellum biogenesis</keyword>
<dbReference type="EMBL" id="BORJ01000002">
    <property type="protein sequence ID" value="GIN95313.1"/>
    <property type="molecule type" value="Genomic_DNA"/>
</dbReference>
<dbReference type="Gene3D" id="1.20.120.340">
    <property type="entry name" value="Flagellar protein FliS"/>
    <property type="match status" value="1"/>
</dbReference>
<dbReference type="AlphaFoldDB" id="A0A429XCQ1"/>
<keyword evidence="11" id="KW-1185">Reference proteome</keyword>
<evidence type="ECO:0000256" key="6">
    <source>
        <dbReference type="PIRNR" id="PIRNR039090"/>
    </source>
</evidence>
<dbReference type="RefSeq" id="WP_120116070.1">
    <property type="nucleotide sequence ID" value="NZ_BORI01000001.1"/>
</dbReference>
<dbReference type="CDD" id="cd16098">
    <property type="entry name" value="FliS"/>
    <property type="match status" value="1"/>
</dbReference>
<dbReference type="SUPFAM" id="SSF101116">
    <property type="entry name" value="Flagellar export chaperone FliS"/>
    <property type="match status" value="1"/>
</dbReference>
<dbReference type="NCBIfam" id="TIGR00208">
    <property type="entry name" value="fliS"/>
    <property type="match status" value="1"/>
</dbReference>
<name>A0A429XCQ1_SIMTE</name>
<evidence type="ECO:0000256" key="5">
    <source>
        <dbReference type="ARBA" id="ARBA00023186"/>
    </source>
</evidence>
<gene>
    <name evidence="9" type="primary">fliS</name>
    <name evidence="9" type="ORF">D5F11_004195</name>
    <name evidence="8" type="ORF">J6TS1_11830</name>
</gene>
<dbReference type="GO" id="GO:0005829">
    <property type="term" value="C:cytosol"/>
    <property type="evidence" value="ECO:0007669"/>
    <property type="project" value="UniProtKB-SubCell"/>
</dbReference>
<keyword evidence="7" id="KW-0175">Coiled coil</keyword>
<keyword evidence="5" id="KW-0143">Chaperone</keyword>
<accession>A0A429XCQ1</accession>